<dbReference type="RefSeq" id="WP_101637407.1">
    <property type="nucleotide sequence ID" value="NZ_PKHU01000005.1"/>
</dbReference>
<sequence length="212" mass="24653">MLREIPIFKDLSDEELDKIENISIIKHYKKGEIFFLEGEKPLFLSILLDGKLKIYKTSPKGKEIFIHEILPINFVAELANFENITYPASSSFSEDSTILKIDYFKFEEMFLKKSQVAFALLKSFSGKIKAMNKVIMKEIIWDSEGKVANFICENFEAFQTLKYSNIAKILNISAETFSRIITKFKKLDLLKIDENGKIVDFNKKELLKYFKS</sequence>
<evidence type="ECO:0000259" key="1">
    <source>
        <dbReference type="PROSITE" id="PS50042"/>
    </source>
</evidence>
<accession>A0A2I1N9F2</accession>
<dbReference type="PANTHER" id="PTHR24567:SF26">
    <property type="entry name" value="REGULATORY PROTEIN YEIL"/>
    <property type="match status" value="1"/>
</dbReference>
<protein>
    <submittedName>
        <fullName evidence="2">Crp/Fnr family transcriptional regulator</fullName>
    </submittedName>
</protein>
<dbReference type="InterPro" id="IPR036390">
    <property type="entry name" value="WH_DNA-bd_sf"/>
</dbReference>
<proteinExistence type="predicted"/>
<dbReference type="SUPFAM" id="SSF51206">
    <property type="entry name" value="cAMP-binding domain-like"/>
    <property type="match status" value="1"/>
</dbReference>
<feature type="domain" description="Cyclic nucleotide-binding" evidence="1">
    <location>
        <begin position="7"/>
        <end position="127"/>
    </location>
</feature>
<dbReference type="InterPro" id="IPR014710">
    <property type="entry name" value="RmlC-like_jellyroll"/>
</dbReference>
<evidence type="ECO:0000313" key="2">
    <source>
        <dbReference type="EMBL" id="PKZ29007.1"/>
    </source>
</evidence>
<dbReference type="GO" id="GO:0003700">
    <property type="term" value="F:DNA-binding transcription factor activity"/>
    <property type="evidence" value="ECO:0007669"/>
    <property type="project" value="TreeGrafter"/>
</dbReference>
<comment type="caution">
    <text evidence="2">The sequence shown here is derived from an EMBL/GenBank/DDBJ whole genome shotgun (WGS) entry which is preliminary data.</text>
</comment>
<dbReference type="SUPFAM" id="SSF46785">
    <property type="entry name" value="Winged helix' DNA-binding domain"/>
    <property type="match status" value="1"/>
</dbReference>
<dbReference type="Pfam" id="PF00027">
    <property type="entry name" value="cNMP_binding"/>
    <property type="match status" value="1"/>
</dbReference>
<dbReference type="PANTHER" id="PTHR24567">
    <property type="entry name" value="CRP FAMILY TRANSCRIPTIONAL REGULATORY PROTEIN"/>
    <property type="match status" value="1"/>
</dbReference>
<dbReference type="PROSITE" id="PS50042">
    <property type="entry name" value="CNMP_BINDING_3"/>
    <property type="match status" value="1"/>
</dbReference>
<dbReference type="InterPro" id="IPR000595">
    <property type="entry name" value="cNMP-bd_dom"/>
</dbReference>
<gene>
    <name evidence="2" type="ORF">CYJ41_06135</name>
</gene>
<dbReference type="SMART" id="SM00100">
    <property type="entry name" value="cNMP"/>
    <property type="match status" value="1"/>
</dbReference>
<dbReference type="InterPro" id="IPR018490">
    <property type="entry name" value="cNMP-bd_dom_sf"/>
</dbReference>
<dbReference type="InterPro" id="IPR050397">
    <property type="entry name" value="Env_Response_Regulators"/>
</dbReference>
<dbReference type="AlphaFoldDB" id="A0A2I1N9F2"/>
<reference evidence="2 3" key="1">
    <citation type="submission" date="2017-12" db="EMBL/GenBank/DDBJ databases">
        <title>Phylogenetic diversity of female urinary microbiome.</title>
        <authorList>
            <person name="Thomas-White K."/>
            <person name="Wolfe A.J."/>
        </authorList>
    </citation>
    <scope>NUCLEOTIDE SEQUENCE [LARGE SCALE GENOMIC DNA]</scope>
    <source>
        <strain evidence="2 3">UMB0112</strain>
    </source>
</reference>
<dbReference type="EMBL" id="PKHU01000005">
    <property type="protein sequence ID" value="PKZ29007.1"/>
    <property type="molecule type" value="Genomic_DNA"/>
</dbReference>
<dbReference type="Gene3D" id="2.60.120.10">
    <property type="entry name" value="Jelly Rolls"/>
    <property type="match status" value="1"/>
</dbReference>
<dbReference type="CDD" id="cd00038">
    <property type="entry name" value="CAP_ED"/>
    <property type="match status" value="1"/>
</dbReference>
<name>A0A2I1N9F2_9BACT</name>
<evidence type="ECO:0000313" key="3">
    <source>
        <dbReference type="Proteomes" id="UP000234639"/>
    </source>
</evidence>
<organism evidence="2 3">
    <name type="scientific">Campylobacter ureolyticus</name>
    <dbReference type="NCBI Taxonomy" id="827"/>
    <lineage>
        <taxon>Bacteria</taxon>
        <taxon>Pseudomonadati</taxon>
        <taxon>Campylobacterota</taxon>
        <taxon>Epsilonproteobacteria</taxon>
        <taxon>Campylobacterales</taxon>
        <taxon>Campylobacteraceae</taxon>
        <taxon>Campylobacter</taxon>
    </lineage>
</organism>
<dbReference type="Proteomes" id="UP000234639">
    <property type="component" value="Unassembled WGS sequence"/>
</dbReference>
<dbReference type="GO" id="GO:0005829">
    <property type="term" value="C:cytosol"/>
    <property type="evidence" value="ECO:0007669"/>
    <property type="project" value="TreeGrafter"/>
</dbReference>